<keyword evidence="2" id="KW-1185">Reference proteome</keyword>
<evidence type="ECO:0000313" key="2">
    <source>
        <dbReference type="Proteomes" id="UP000253303"/>
    </source>
</evidence>
<name>A0A366LQ38_9ACTN</name>
<gene>
    <name evidence="1" type="ORF">DP939_32345</name>
</gene>
<dbReference type="Gene3D" id="2.40.10.10">
    <property type="entry name" value="Trypsin-like serine proteases"/>
    <property type="match status" value="1"/>
</dbReference>
<organism evidence="1 2">
    <name type="scientific">Spongiactinospora rosea</name>
    <dbReference type="NCBI Taxonomy" id="2248750"/>
    <lineage>
        <taxon>Bacteria</taxon>
        <taxon>Bacillati</taxon>
        <taxon>Actinomycetota</taxon>
        <taxon>Actinomycetes</taxon>
        <taxon>Streptosporangiales</taxon>
        <taxon>Streptosporangiaceae</taxon>
        <taxon>Spongiactinospora</taxon>
    </lineage>
</organism>
<protein>
    <recommendedName>
        <fullName evidence="3">Trypsin-like peptidase</fullName>
    </recommendedName>
</protein>
<dbReference type="EMBL" id="QMEY01000019">
    <property type="protein sequence ID" value="RBQ16008.1"/>
    <property type="molecule type" value="Genomic_DNA"/>
</dbReference>
<evidence type="ECO:0000313" key="1">
    <source>
        <dbReference type="EMBL" id="RBQ16008.1"/>
    </source>
</evidence>
<dbReference type="InterPro" id="IPR011990">
    <property type="entry name" value="TPR-like_helical_dom_sf"/>
</dbReference>
<dbReference type="InterPro" id="IPR043504">
    <property type="entry name" value="Peptidase_S1_PA_chymotrypsin"/>
</dbReference>
<dbReference type="Proteomes" id="UP000253303">
    <property type="component" value="Unassembled WGS sequence"/>
</dbReference>
<proteinExistence type="predicted"/>
<dbReference type="SUPFAM" id="SSF50494">
    <property type="entry name" value="Trypsin-like serine proteases"/>
    <property type="match status" value="1"/>
</dbReference>
<comment type="caution">
    <text evidence="1">The sequence shown here is derived from an EMBL/GenBank/DDBJ whole genome shotgun (WGS) entry which is preliminary data.</text>
</comment>
<dbReference type="Pfam" id="PF13365">
    <property type="entry name" value="Trypsin_2"/>
    <property type="match status" value="1"/>
</dbReference>
<dbReference type="InterPro" id="IPR009003">
    <property type="entry name" value="Peptidase_S1_PA"/>
</dbReference>
<dbReference type="OrthoDB" id="3261206at2"/>
<evidence type="ECO:0008006" key="3">
    <source>
        <dbReference type="Google" id="ProtNLM"/>
    </source>
</evidence>
<dbReference type="Gene3D" id="1.25.40.10">
    <property type="entry name" value="Tetratricopeptide repeat domain"/>
    <property type="match status" value="4"/>
</dbReference>
<accession>A0A366LQ38</accession>
<reference evidence="1 2" key="1">
    <citation type="submission" date="2018-06" db="EMBL/GenBank/DDBJ databases">
        <title>Sphaerisporangium craniellae sp. nov., isolated from a marine sponge in the South China Sea.</title>
        <authorList>
            <person name="Li L."/>
        </authorList>
    </citation>
    <scope>NUCLEOTIDE SEQUENCE [LARGE SCALE GENOMIC DNA]</scope>
    <source>
        <strain evidence="1 2">LHW63015</strain>
    </source>
</reference>
<sequence length="1416" mass="149314">MAGDVVLTAAHVIEHHQSIHVRFPGGSGRKVPARWLWSEGDIAVLALEDDDGAGDELQPVPYGLVEKRGGGLACGAVGFPAFKMRDRRRDSVQLSGTIYPLSNLATDTLHIVVDNAPGGASVTSWQGMSGAAVFVGSRLVGVVTEVFEREGPRHLTARRAEWDWTPRRRDRIGYHRPVSVNPAPPRDLGMYTALVRDLAPAGGLRDRERELAELAAFCSGEEVYQHWQGEPWSGKTALMSAFVLDPPPRSRVAAFFVRGRLGHQHGDVFLQAVCEQLLAIAGESPGVAAGTFRSWHLSGLLERAADRCLENGERLLLVVDGLDEGPGVAALLPRRPPDNLRVLVTGRPRLELPADLPPDHPLRTCRVRTLTPTGQAAHREYEATSELGRLLGTRRKVTLLGFLAAAGDGLTARELGELAGMPRGEVESLLDGPVVARTAGYASDAEMFVFAHETLLRTTEHELAADLPGHRARIHEWADSYRARGWPRDTPQYLLGAYGGLLTDTGDASWSEERLTAYALDAARHERMTRLVGGEAAALREIAAARRPALDRPRADLAALVRLAIAGDRVHGAGASVPAELPVLWARLGHGPRAASLAQAIMDPSERARALAAVAKTLAGEGDPATAETVARTIEAPERRAWALAAIVHARATAGDLTTAESLAESIRTPERQAWALAAIARASPPDRPRPPGHAEGVADARPPDAARLLERAEEAVQDVVDLRRRAWALAALAEAAAVCGDVERAERLADRIPLADHRVRALSAILKATAGEDPALTRAVLGRAEATAQVMVGVGGQGWALSALAEAVAHCGDTARAEAMARGLPTPYERSHALAAVAGVLTEAGDTERAERVADSAPVSLLRAQALAAVAEGIAGRGERARASRVTERAAALAYSLAKGGRGGRALVAVARSFGACGDGRAEQVARSIDAPHYRVQALIAVAGAALERGEQERALALAGEAEDLARSATPASRQAQALVALAQAVRDPALAETFACAIPRPAVRARILVEVIRTIAASDPAKAEAVARARFPEREERERALTAVAEALAVRGDFDRAERLALSLRGATGRAQALATLARALPDPDRAWAVAGKIPHADRRGQSWAGVIEAMGAAGSLGRAVGRRLRALQAPDQRAQALIGLARVAAGQGRAALAGQLAEEAEPLIDRTATPGRKVKLLAALVKVHLRTGREDQARRLARRISPPEAHAAALAEVAAASAVRGRVNQALRVIRRIEATEHRARAYVTLVKALADGGEPATAASIARRSIPTADHMARALAVLIRADPGGGRVAAAAVEQAGLLVPARVTNPGEQLMAFTDLVRVIADGPGPRAAGPLADKVAAMAETVEDPERRAQIQIALARAADPDRARRLLADVLTGPSWAAALAALGDIDPDALAVAAGELRPPPDGGDGR</sequence>